<organism evidence="9 10">
    <name type="scientific">Buddleja alternifolia</name>
    <dbReference type="NCBI Taxonomy" id="168488"/>
    <lineage>
        <taxon>Eukaryota</taxon>
        <taxon>Viridiplantae</taxon>
        <taxon>Streptophyta</taxon>
        <taxon>Embryophyta</taxon>
        <taxon>Tracheophyta</taxon>
        <taxon>Spermatophyta</taxon>
        <taxon>Magnoliopsida</taxon>
        <taxon>eudicotyledons</taxon>
        <taxon>Gunneridae</taxon>
        <taxon>Pentapetalae</taxon>
        <taxon>asterids</taxon>
        <taxon>lamiids</taxon>
        <taxon>Lamiales</taxon>
        <taxon>Scrophulariaceae</taxon>
        <taxon>Buddlejeae</taxon>
        <taxon>Buddleja</taxon>
    </lineage>
</organism>
<reference evidence="9" key="1">
    <citation type="submission" date="2019-10" db="EMBL/GenBank/DDBJ databases">
        <authorList>
            <person name="Zhang R."/>
            <person name="Pan Y."/>
            <person name="Wang J."/>
            <person name="Ma R."/>
            <person name="Yu S."/>
        </authorList>
    </citation>
    <scope>NUCLEOTIDE SEQUENCE</scope>
    <source>
        <strain evidence="9">LA-IB0</strain>
        <tissue evidence="9">Leaf</tissue>
    </source>
</reference>
<comment type="similarity">
    <text evidence="2">Belongs to the AP2/ERF transcription factor family. RAV subfamily.</text>
</comment>
<dbReference type="InterPro" id="IPR003340">
    <property type="entry name" value="B3_DNA-bd"/>
</dbReference>
<keyword evidence="4" id="KW-0238">DNA-binding</keyword>
<dbReference type="InterPro" id="IPR001471">
    <property type="entry name" value="AP2/ERF_dom"/>
</dbReference>
<dbReference type="SMART" id="SM00380">
    <property type="entry name" value="AP2"/>
    <property type="match status" value="1"/>
</dbReference>
<dbReference type="InterPro" id="IPR016177">
    <property type="entry name" value="DNA-bd_dom_sf"/>
</dbReference>
<name>A0AAV6WHX0_9LAMI</name>
<evidence type="ECO:0000256" key="6">
    <source>
        <dbReference type="ARBA" id="ARBA00023242"/>
    </source>
</evidence>
<dbReference type="PROSITE" id="PS51032">
    <property type="entry name" value="AP2_ERF"/>
    <property type="match status" value="1"/>
</dbReference>
<protein>
    <recommendedName>
        <fullName evidence="11">AP2/ERF and B3 domain-containing transcription factor</fullName>
    </recommendedName>
</protein>
<dbReference type="Gene3D" id="3.30.730.10">
    <property type="entry name" value="AP2/ERF domain"/>
    <property type="match status" value="1"/>
</dbReference>
<evidence type="ECO:0000256" key="1">
    <source>
        <dbReference type="ARBA" id="ARBA00004123"/>
    </source>
</evidence>
<keyword evidence="5" id="KW-0804">Transcription</keyword>
<dbReference type="PROSITE" id="PS50863">
    <property type="entry name" value="B3"/>
    <property type="match status" value="1"/>
</dbReference>
<dbReference type="SUPFAM" id="SSF101936">
    <property type="entry name" value="DNA-binding pseudobarrel domain"/>
    <property type="match status" value="1"/>
</dbReference>
<evidence type="ECO:0000313" key="10">
    <source>
        <dbReference type="Proteomes" id="UP000826271"/>
    </source>
</evidence>
<dbReference type="EMBL" id="WHWC01000016">
    <property type="protein sequence ID" value="KAG8367576.1"/>
    <property type="molecule type" value="Genomic_DNA"/>
</dbReference>
<evidence type="ECO:0000256" key="4">
    <source>
        <dbReference type="ARBA" id="ARBA00023125"/>
    </source>
</evidence>
<feature type="domain" description="AP2/ERF" evidence="8">
    <location>
        <begin position="34"/>
        <end position="90"/>
    </location>
</feature>
<feature type="domain" description="TF-B3" evidence="7">
    <location>
        <begin position="128"/>
        <end position="245"/>
    </location>
</feature>
<dbReference type="GO" id="GO:0003700">
    <property type="term" value="F:DNA-binding transcription factor activity"/>
    <property type="evidence" value="ECO:0007669"/>
    <property type="project" value="InterPro"/>
</dbReference>
<dbReference type="CDD" id="cd10017">
    <property type="entry name" value="B3_DNA"/>
    <property type="match status" value="1"/>
</dbReference>
<evidence type="ECO:0000259" key="8">
    <source>
        <dbReference type="PROSITE" id="PS51032"/>
    </source>
</evidence>
<dbReference type="SUPFAM" id="SSF54171">
    <property type="entry name" value="DNA-binding domain"/>
    <property type="match status" value="1"/>
</dbReference>
<evidence type="ECO:0000256" key="2">
    <source>
        <dbReference type="ARBA" id="ARBA00009089"/>
    </source>
</evidence>
<dbReference type="AlphaFoldDB" id="A0AAV6WHX0"/>
<dbReference type="InterPro" id="IPR044800">
    <property type="entry name" value="LEC2-like"/>
</dbReference>
<sequence length="336" mass="38901">MPTMPPLPVPDPIRSQTRWVRKSGPMHRLRVSGRVQCVVHQPYGHWGVQIYANHKRIWPATFGSEKEAAMVYDSAAIKLRNGSHSHRNFPWTETTIREPKFQSHFNRERYHVGTVNGNPLSINLRQLFQKEPTPSDVGKLNRIVIPKKYALKYFPRINSVVGNNGGGVDAMELVFFDRSMRSWKFRYCYWKSSQSYVFTRGWSGFVKEKGLRNKDRVIFSSYHDEEVDGTKEVQKVFIIDVAYNDGATAERERHETDLVCNFAVNVNEIEKDTDDTKEVQKVFIIDVAYNDGAMVERERHETYLVCDFALNVNENEKDIGIGDQEKGFKIFGMQII</sequence>
<dbReference type="InterPro" id="IPR015300">
    <property type="entry name" value="DNA-bd_pseudobarrel_sf"/>
</dbReference>
<dbReference type="PANTHER" id="PTHR31140">
    <property type="entry name" value="B3 DOMAIN-CONTAINING TRANSCRIPTION FACTOR ABI3"/>
    <property type="match status" value="1"/>
</dbReference>
<comment type="caution">
    <text evidence="9">The sequence shown here is derived from an EMBL/GenBank/DDBJ whole genome shotgun (WGS) entry which is preliminary data.</text>
</comment>
<evidence type="ECO:0000256" key="5">
    <source>
        <dbReference type="ARBA" id="ARBA00023163"/>
    </source>
</evidence>
<dbReference type="GO" id="GO:0003677">
    <property type="term" value="F:DNA binding"/>
    <property type="evidence" value="ECO:0007669"/>
    <property type="project" value="UniProtKB-KW"/>
</dbReference>
<comment type="subcellular location">
    <subcellularLocation>
        <location evidence="1">Nucleus</location>
    </subcellularLocation>
</comment>
<dbReference type="Proteomes" id="UP000826271">
    <property type="component" value="Unassembled WGS sequence"/>
</dbReference>
<evidence type="ECO:0000259" key="7">
    <source>
        <dbReference type="PROSITE" id="PS50863"/>
    </source>
</evidence>
<dbReference type="CDD" id="cd00018">
    <property type="entry name" value="AP2"/>
    <property type="match status" value="1"/>
</dbReference>
<keyword evidence="6" id="KW-0539">Nucleus</keyword>
<keyword evidence="3" id="KW-0805">Transcription regulation</keyword>
<dbReference type="Pfam" id="PF02362">
    <property type="entry name" value="B3"/>
    <property type="match status" value="1"/>
</dbReference>
<dbReference type="Gene3D" id="2.40.330.10">
    <property type="entry name" value="DNA-binding pseudobarrel domain"/>
    <property type="match status" value="1"/>
</dbReference>
<evidence type="ECO:0000256" key="3">
    <source>
        <dbReference type="ARBA" id="ARBA00023015"/>
    </source>
</evidence>
<keyword evidence="10" id="KW-1185">Reference proteome</keyword>
<evidence type="ECO:0000313" key="9">
    <source>
        <dbReference type="EMBL" id="KAG8367576.1"/>
    </source>
</evidence>
<gene>
    <name evidence="9" type="ORF">BUALT_Bualt16G0086300</name>
</gene>
<dbReference type="InterPro" id="IPR036955">
    <property type="entry name" value="AP2/ERF_dom_sf"/>
</dbReference>
<accession>A0AAV6WHX0</accession>
<dbReference type="PANTHER" id="PTHR31140:SF58">
    <property type="entry name" value="DNA-BINDING PROTEIN RAV1"/>
    <property type="match status" value="1"/>
</dbReference>
<dbReference type="GO" id="GO:0005634">
    <property type="term" value="C:nucleus"/>
    <property type="evidence" value="ECO:0007669"/>
    <property type="project" value="UniProtKB-SubCell"/>
</dbReference>
<evidence type="ECO:0008006" key="11">
    <source>
        <dbReference type="Google" id="ProtNLM"/>
    </source>
</evidence>
<proteinExistence type="inferred from homology"/>
<dbReference type="SMART" id="SM01019">
    <property type="entry name" value="B3"/>
    <property type="match status" value="1"/>
</dbReference>